<gene>
    <name evidence="5" type="ORF">TheveDRAFT_0229</name>
</gene>
<evidence type="ECO:0000256" key="3">
    <source>
        <dbReference type="SAM" id="SignalP"/>
    </source>
</evidence>
<dbReference type="HOGENOM" id="CLU_504952_0_0_0"/>
<dbReference type="PROSITE" id="PS51257">
    <property type="entry name" value="PROKAR_LIPOPROTEIN"/>
    <property type="match status" value="1"/>
</dbReference>
<dbReference type="PANTHER" id="PTHR30404">
    <property type="entry name" value="N-ACETYLMURAMOYL-L-ALANINE AMIDASE"/>
    <property type="match status" value="1"/>
</dbReference>
<dbReference type="SMART" id="SM00646">
    <property type="entry name" value="Ami_3"/>
    <property type="match status" value="1"/>
</dbReference>
<evidence type="ECO:0000313" key="6">
    <source>
        <dbReference type="Proteomes" id="UP000005730"/>
    </source>
</evidence>
<feature type="compositionally biased region" description="Low complexity" evidence="2">
    <location>
        <begin position="292"/>
        <end position="304"/>
    </location>
</feature>
<keyword evidence="3" id="KW-0732">Signal</keyword>
<dbReference type="FunFam" id="3.40.630.40:FF:000005">
    <property type="entry name" value="N-acetylmuramoyl-L-alanine amidase (AmiA)"/>
    <property type="match status" value="1"/>
</dbReference>
<evidence type="ECO:0000256" key="2">
    <source>
        <dbReference type="SAM" id="MobiDB-lite"/>
    </source>
</evidence>
<dbReference type="SUPFAM" id="SSF55383">
    <property type="entry name" value="Copper amine oxidase, domain N"/>
    <property type="match status" value="1"/>
</dbReference>
<feature type="chain" id="PRO_5003541490" evidence="3">
    <location>
        <begin position="29"/>
        <end position="568"/>
    </location>
</feature>
<keyword evidence="1" id="KW-0378">Hydrolase</keyword>
<dbReference type="SUPFAM" id="SSF53187">
    <property type="entry name" value="Zn-dependent exopeptidases"/>
    <property type="match status" value="1"/>
</dbReference>
<dbReference type="STRING" id="926567.TheveDRAFT_0229"/>
<feature type="compositionally biased region" description="Basic and acidic residues" evidence="2">
    <location>
        <begin position="305"/>
        <end position="316"/>
    </location>
</feature>
<dbReference type="Proteomes" id="UP000005730">
    <property type="component" value="Chromosome"/>
</dbReference>
<name>H0UNS3_9BACT</name>
<organism evidence="5 6">
    <name type="scientific">Thermanaerovibrio velox DSM 12556</name>
    <dbReference type="NCBI Taxonomy" id="926567"/>
    <lineage>
        <taxon>Bacteria</taxon>
        <taxon>Thermotogati</taxon>
        <taxon>Synergistota</taxon>
        <taxon>Synergistia</taxon>
        <taxon>Synergistales</taxon>
        <taxon>Synergistaceae</taxon>
        <taxon>Thermanaerovibrio</taxon>
    </lineage>
</organism>
<protein>
    <submittedName>
        <fullName evidence="5">N-acetylmuramoyl-L-alanine amidase</fullName>
    </submittedName>
</protein>
<feature type="region of interest" description="Disordered" evidence="2">
    <location>
        <begin position="344"/>
        <end position="363"/>
    </location>
</feature>
<dbReference type="GO" id="GO:0030288">
    <property type="term" value="C:outer membrane-bounded periplasmic space"/>
    <property type="evidence" value="ECO:0007669"/>
    <property type="project" value="TreeGrafter"/>
</dbReference>
<dbReference type="RefSeq" id="WP_006582902.1">
    <property type="nucleotide sequence ID" value="NZ_CM001377.1"/>
</dbReference>
<dbReference type="InterPro" id="IPR050695">
    <property type="entry name" value="N-acetylmuramoyl_amidase_3"/>
</dbReference>
<feature type="signal peptide" evidence="3">
    <location>
        <begin position="1"/>
        <end position="28"/>
    </location>
</feature>
<sequence length="568" mass="60736">MSRGLSGFVLLAVLLSIMACAFPSEVHAREEGFMVLWNGEARKGDVPYKRQGGLTLVAADVMLSSLGLSWQPRSDGLVVVMGGRKLEFWANSPVARLNGSVVPLEHPVFGEGGHWWVEQKGALGIVNGFLKSGGLKGDLAFRGFSDGPAAVSASPVRKEAEKEPGAGNAKASNPPSPGGMEVPQALKSFRWGVQKGFVRAVLELGSTENVRVSHTPRGVEVSLPFGVPQSLIPPSPRQEVVSCSILSYGSSTTLTFKASRLPVKEFTLDSPVRLVLDFPDGSVASPQGGDEVVSGVSRPSPSGSSDDRGVEKKASKEGQAGRGDEAPVQSFISVERVFKGKDRPVVAVDPGHGGKDPGAMGNGLKEKDINLQVALRLKEVLGAYGVDVRLTREDDRYLKLSERTQLANQWKADLFLSLHCNSLPPGRHSRGVELYLMSLPTDRDAMRLALFENREIGDSSGSEGGMDRKTRLLMQILGDMQQNQKIDVSTSFAEALFGSGKASGLNMKRVAQAPFYVLKGAAMPAVLVEMGFISEPSDAALLRDPAFQGRMASALAKGIVDYLKTGRR</sequence>
<dbReference type="PANTHER" id="PTHR30404:SF0">
    <property type="entry name" value="N-ACETYLMURAMOYL-L-ALANINE AMIDASE AMIC"/>
    <property type="match status" value="1"/>
</dbReference>
<feature type="region of interest" description="Disordered" evidence="2">
    <location>
        <begin position="149"/>
        <end position="180"/>
    </location>
</feature>
<dbReference type="GO" id="GO:0009253">
    <property type="term" value="P:peptidoglycan catabolic process"/>
    <property type="evidence" value="ECO:0007669"/>
    <property type="project" value="InterPro"/>
</dbReference>
<dbReference type="EMBL" id="CM001377">
    <property type="protein sequence ID" value="EHM09409.1"/>
    <property type="molecule type" value="Genomic_DNA"/>
</dbReference>
<evidence type="ECO:0000313" key="5">
    <source>
        <dbReference type="EMBL" id="EHM09409.1"/>
    </source>
</evidence>
<evidence type="ECO:0000256" key="1">
    <source>
        <dbReference type="ARBA" id="ARBA00022801"/>
    </source>
</evidence>
<dbReference type="Pfam" id="PF01520">
    <property type="entry name" value="Amidase_3"/>
    <property type="match status" value="1"/>
</dbReference>
<dbReference type="Gene3D" id="3.40.630.40">
    <property type="entry name" value="Zn-dependent exopeptidases"/>
    <property type="match status" value="1"/>
</dbReference>
<dbReference type="InterPro" id="IPR036582">
    <property type="entry name" value="Mao_N_sf"/>
</dbReference>
<feature type="region of interest" description="Disordered" evidence="2">
    <location>
        <begin position="285"/>
        <end position="326"/>
    </location>
</feature>
<dbReference type="CDD" id="cd02696">
    <property type="entry name" value="MurNAc-LAA"/>
    <property type="match status" value="1"/>
</dbReference>
<dbReference type="GO" id="GO:0008745">
    <property type="term" value="F:N-acetylmuramoyl-L-alanine amidase activity"/>
    <property type="evidence" value="ECO:0007669"/>
    <property type="project" value="InterPro"/>
</dbReference>
<evidence type="ECO:0000259" key="4">
    <source>
        <dbReference type="SMART" id="SM00646"/>
    </source>
</evidence>
<proteinExistence type="predicted"/>
<accession>H0UNS3</accession>
<dbReference type="eggNOG" id="COG0860">
    <property type="taxonomic scope" value="Bacteria"/>
</dbReference>
<dbReference type="AlphaFoldDB" id="H0UNS3"/>
<feature type="domain" description="MurNAc-LAA" evidence="4">
    <location>
        <begin position="404"/>
        <end position="560"/>
    </location>
</feature>
<keyword evidence="6" id="KW-1185">Reference proteome</keyword>
<reference evidence="5 6" key="1">
    <citation type="submission" date="2011-10" db="EMBL/GenBank/DDBJ databases">
        <title>The Noncontiguous Finished genome of Thermanaerovibrio velox DSM 12556.</title>
        <authorList>
            <consortium name="US DOE Joint Genome Institute (JGI-PGF)"/>
            <person name="Lucas S."/>
            <person name="Copeland A."/>
            <person name="Lapidus A."/>
            <person name="Glavina del Rio T."/>
            <person name="Dalin E."/>
            <person name="Tice H."/>
            <person name="Bruce D."/>
            <person name="Goodwin L."/>
            <person name="Pitluck S."/>
            <person name="Peters L."/>
            <person name="Mikhailova N."/>
            <person name="Teshima H."/>
            <person name="Kyrpides N."/>
            <person name="Mavromatis K."/>
            <person name="Ivanova N."/>
            <person name="Markowitz V."/>
            <person name="Cheng J.-F."/>
            <person name="Hugenholtz P."/>
            <person name="Woyke T."/>
            <person name="Wu D."/>
            <person name="Spring S."/>
            <person name="Brambilla E.-M."/>
            <person name="Klenk H.-P."/>
            <person name="Eisen J.A."/>
        </authorList>
    </citation>
    <scope>NUCLEOTIDE SEQUENCE [LARGE SCALE GENOMIC DNA]</scope>
    <source>
        <strain evidence="5 6">DSM 12556</strain>
    </source>
</reference>
<dbReference type="InterPro" id="IPR002508">
    <property type="entry name" value="MurNAc-LAA_cat"/>
</dbReference>